<dbReference type="InterPro" id="IPR017716">
    <property type="entry name" value="S-AdoMet_deCOase_pro-enz"/>
</dbReference>
<keyword evidence="4" id="KW-0068">Autocatalytic cleavage</keyword>
<dbReference type="InterPro" id="IPR042286">
    <property type="entry name" value="AdoMetDC_C"/>
</dbReference>
<evidence type="ECO:0000256" key="4">
    <source>
        <dbReference type="ARBA" id="ARBA00022813"/>
    </source>
</evidence>
<dbReference type="NCBIfam" id="TIGR03330">
    <property type="entry name" value="SAM_DCase_Bsu"/>
    <property type="match status" value="1"/>
</dbReference>
<dbReference type="SUPFAM" id="SSF56276">
    <property type="entry name" value="S-adenosylmethionine decarboxylase"/>
    <property type="match status" value="1"/>
</dbReference>
<dbReference type="RefSeq" id="WP_196274616.1">
    <property type="nucleotide sequence ID" value="NZ_JADQDC010000002.1"/>
</dbReference>
<evidence type="ECO:0000256" key="3">
    <source>
        <dbReference type="ARBA" id="ARBA00022793"/>
    </source>
</evidence>
<organism evidence="11 12">
    <name type="scientific">Novosphingobium jiangmenense</name>
    <dbReference type="NCBI Taxonomy" id="2791981"/>
    <lineage>
        <taxon>Bacteria</taxon>
        <taxon>Pseudomonadati</taxon>
        <taxon>Pseudomonadota</taxon>
        <taxon>Alphaproteobacteria</taxon>
        <taxon>Sphingomonadales</taxon>
        <taxon>Sphingomonadaceae</taxon>
        <taxon>Novosphingobium</taxon>
    </lineage>
</organism>
<evidence type="ECO:0000256" key="8">
    <source>
        <dbReference type="ARBA" id="ARBA00023239"/>
    </source>
</evidence>
<dbReference type="PANTHER" id="PTHR33866">
    <property type="entry name" value="S-ADENOSYLMETHIONINE DECARBOXYLASE PROENZYME"/>
    <property type="match status" value="1"/>
</dbReference>
<evidence type="ECO:0000256" key="1">
    <source>
        <dbReference type="ARBA" id="ARBA00001928"/>
    </source>
</evidence>
<keyword evidence="12" id="KW-1185">Reference proteome</keyword>
<evidence type="ECO:0000313" key="12">
    <source>
        <dbReference type="Proteomes" id="UP000600799"/>
    </source>
</evidence>
<evidence type="ECO:0000256" key="10">
    <source>
        <dbReference type="ARBA" id="ARBA00023317"/>
    </source>
</evidence>
<dbReference type="GO" id="GO:0004014">
    <property type="term" value="F:adenosylmethionine decarboxylase activity"/>
    <property type="evidence" value="ECO:0007669"/>
    <property type="project" value="UniProtKB-EC"/>
</dbReference>
<keyword evidence="7" id="KW-0865">Zymogen</keyword>
<evidence type="ECO:0000256" key="2">
    <source>
        <dbReference type="ARBA" id="ARBA00022691"/>
    </source>
</evidence>
<comment type="cofactor">
    <cofactor evidence="1">
        <name>pyruvate</name>
        <dbReference type="ChEBI" id="CHEBI:15361"/>
    </cofactor>
</comment>
<evidence type="ECO:0000256" key="6">
    <source>
        <dbReference type="ARBA" id="ARBA00023115"/>
    </source>
</evidence>
<keyword evidence="5" id="KW-0745">Spermidine biosynthesis</keyword>
<evidence type="ECO:0000256" key="9">
    <source>
        <dbReference type="ARBA" id="ARBA00023270"/>
    </source>
</evidence>
<dbReference type="Pfam" id="PF02675">
    <property type="entry name" value="AdoMet_dc"/>
    <property type="match status" value="1"/>
</dbReference>
<dbReference type="Proteomes" id="UP000600799">
    <property type="component" value="Unassembled WGS sequence"/>
</dbReference>
<comment type="caution">
    <text evidence="11">The sequence shown here is derived from an EMBL/GenBank/DDBJ whole genome shotgun (WGS) entry which is preliminary data.</text>
</comment>
<keyword evidence="9" id="KW-0704">Schiff base</keyword>
<keyword evidence="8 11" id="KW-0456">Lyase</keyword>
<sequence>MAHPPGTSIHLIADLSGCQKLDDLSYIEEVLHAAAETAGATVVGVHLHHFGPGMGVTGVAVLAESHISIHTWPETGVAAVDLFVCGKSADADAGLVAMARMLHGTIVARHAVRRLESSAG</sequence>
<dbReference type="Gene3D" id="3.30.360.110">
    <property type="entry name" value="S-adenosylmethionine decarboxylase domain"/>
    <property type="match status" value="1"/>
</dbReference>
<dbReference type="InterPro" id="IPR016067">
    <property type="entry name" value="S-AdoMet_deCO2ase_core"/>
</dbReference>
<dbReference type="InterPro" id="IPR003826">
    <property type="entry name" value="AdoMetDC_fam_prok"/>
</dbReference>
<keyword evidence="3" id="KW-0210">Decarboxylase</keyword>
<dbReference type="PANTHER" id="PTHR33866:SF2">
    <property type="entry name" value="S-ADENOSYLMETHIONINE DECARBOXYLASE PROENZYME"/>
    <property type="match status" value="1"/>
</dbReference>
<dbReference type="EC" id="4.1.1.50" evidence="11"/>
<dbReference type="Gene3D" id="3.30.160.750">
    <property type="match status" value="1"/>
</dbReference>
<protein>
    <submittedName>
        <fullName evidence="11">Adenosylmethionine decarboxylase</fullName>
        <ecNumber evidence="11">4.1.1.50</ecNumber>
    </submittedName>
</protein>
<dbReference type="EMBL" id="JADQDC010000002">
    <property type="protein sequence ID" value="MBF9150263.1"/>
    <property type="molecule type" value="Genomic_DNA"/>
</dbReference>
<keyword evidence="6" id="KW-0620">Polyamine biosynthesis</keyword>
<name>A0ABS0HDC9_9SPHN</name>
<evidence type="ECO:0000313" key="11">
    <source>
        <dbReference type="EMBL" id="MBF9150263.1"/>
    </source>
</evidence>
<proteinExistence type="predicted"/>
<evidence type="ECO:0000256" key="7">
    <source>
        <dbReference type="ARBA" id="ARBA00023145"/>
    </source>
</evidence>
<accession>A0ABS0HDC9</accession>
<dbReference type="InterPro" id="IPR042284">
    <property type="entry name" value="AdoMetDC_N"/>
</dbReference>
<gene>
    <name evidence="11" type="primary">speD</name>
    <name evidence="11" type="ORF">I2488_04555</name>
</gene>
<keyword evidence="10" id="KW-0670">Pyruvate</keyword>
<evidence type="ECO:0000256" key="5">
    <source>
        <dbReference type="ARBA" id="ARBA00023066"/>
    </source>
</evidence>
<keyword evidence="2" id="KW-0949">S-adenosyl-L-methionine</keyword>
<reference evidence="11 12" key="1">
    <citation type="submission" date="2020-11" db="EMBL/GenBank/DDBJ databases">
        <title>The genome sequence of Novosphingobium sp. 1Y9A.</title>
        <authorList>
            <person name="Liu Y."/>
        </authorList>
    </citation>
    <scope>NUCLEOTIDE SEQUENCE [LARGE SCALE GENOMIC DNA]</scope>
    <source>
        <strain evidence="11 12">1Y9A</strain>
    </source>
</reference>